<evidence type="ECO:0000313" key="2">
    <source>
        <dbReference type="Proteomes" id="UP000031866"/>
    </source>
</evidence>
<reference evidence="2" key="1">
    <citation type="submission" date="2014-12" db="EMBL/GenBank/DDBJ databases">
        <title>Genome sequence of Clostridium beijerinckii strain 59B.</title>
        <authorList>
            <person name="Little G.T."/>
            <person name="Minton N.P."/>
        </authorList>
    </citation>
    <scope>NUCLEOTIDE SEQUENCE [LARGE SCALE GENOMIC DNA]</scope>
    <source>
        <strain evidence="2">59B</strain>
    </source>
</reference>
<dbReference type="KEGG" id="cbei:LF65_00239"/>
<proteinExistence type="predicted"/>
<accession>A0A0B5QF78</accession>
<organism evidence="1 2">
    <name type="scientific">Clostridium beijerinckii</name>
    <name type="common">Clostridium MP</name>
    <dbReference type="NCBI Taxonomy" id="1520"/>
    <lineage>
        <taxon>Bacteria</taxon>
        <taxon>Bacillati</taxon>
        <taxon>Bacillota</taxon>
        <taxon>Clostridia</taxon>
        <taxon>Eubacteriales</taxon>
        <taxon>Clostridiaceae</taxon>
        <taxon>Clostridium</taxon>
    </lineage>
</organism>
<dbReference type="RefSeq" id="WP_041893496.1">
    <property type="nucleotide sequence ID" value="NZ_CP010086.2"/>
</dbReference>
<dbReference type="STRING" id="1520.LF65_00239"/>
<sequence length="406" mass="44409">MDKSENGTLIVKIICLLLSVVLWLYISNVENPLRTYELKGIPVELTNEDSLVDSKFAIVNKQPFTVDLKLEGPSSEILKVKKEDFKIVADMSAYALKVGENTIPVQIMSYPENITIKNNGMLGIKVNLEELTQKELTISSKVKVTYKENIYEKEQNINPKTVTITGGKSSVDKVTDAILTGEEKDVDKNKQGDYNIQFIDSFGNAVSNIESNIKTAKLSITVTNGKTVPVNVKTTGNVPQGFVLDGYELSKNNVTVLGDSQVLNKLESIDTEAVDMSSLQPDSEVDVKLNLPEGISIGDGDGSIKAKFKLKKEENTTKNIECNVQYKNLSDTFLVTNQSLVSNVKLSGTQQALDKISSQNISVILDLANVKEEGTFDYTPQATLVNANNVTVSDVGNVSVTIKKKG</sequence>
<protein>
    <submittedName>
        <fullName evidence="1">Uncharacterized protein</fullName>
    </submittedName>
</protein>
<dbReference type="Pfam" id="PF07949">
    <property type="entry name" value="YbbR"/>
    <property type="match status" value="3"/>
</dbReference>
<dbReference type="Gene3D" id="2.170.120.30">
    <property type="match status" value="2"/>
</dbReference>
<dbReference type="AlphaFoldDB" id="A0A0B5QF78"/>
<dbReference type="EMBL" id="CP010086">
    <property type="protein sequence ID" value="AJG96916.1"/>
    <property type="molecule type" value="Genomic_DNA"/>
</dbReference>
<gene>
    <name evidence="1" type="ORF">LF65_00239</name>
</gene>
<dbReference type="PANTHER" id="PTHR37804">
    <property type="entry name" value="CDAA REGULATORY PROTEIN CDAR"/>
    <property type="match status" value="1"/>
</dbReference>
<dbReference type="Proteomes" id="UP000031866">
    <property type="component" value="Chromosome"/>
</dbReference>
<dbReference type="Gene3D" id="2.170.120.40">
    <property type="entry name" value="YbbR-like domain"/>
    <property type="match status" value="1"/>
</dbReference>
<dbReference type="OrthoDB" id="2111604at2"/>
<name>A0A0B5QF78_CLOBE</name>
<dbReference type="InterPro" id="IPR012505">
    <property type="entry name" value="YbbR"/>
</dbReference>
<dbReference type="InterPro" id="IPR053154">
    <property type="entry name" value="c-di-AMP_regulator"/>
</dbReference>
<dbReference type="PANTHER" id="PTHR37804:SF1">
    <property type="entry name" value="CDAA REGULATORY PROTEIN CDAR"/>
    <property type="match status" value="1"/>
</dbReference>
<evidence type="ECO:0000313" key="1">
    <source>
        <dbReference type="EMBL" id="AJG96916.1"/>
    </source>
</evidence>